<dbReference type="OrthoDB" id="9781705at2"/>
<accession>A0A444Q6F0</accession>
<dbReference type="Gene3D" id="3.40.190.10">
    <property type="entry name" value="Periplasmic binding protein-like II"/>
    <property type="match status" value="1"/>
</dbReference>
<dbReference type="Pfam" id="PF04069">
    <property type="entry name" value="OpuAC"/>
    <property type="match status" value="1"/>
</dbReference>
<keyword evidence="1" id="KW-0732">Signal</keyword>
<name>A0A444Q6F0_9MICO</name>
<gene>
    <name evidence="3" type="ORF">ELQ92_11610</name>
</gene>
<dbReference type="Gene3D" id="3.40.190.120">
    <property type="entry name" value="Osmoprotection protein (prox), domain 2"/>
    <property type="match status" value="1"/>
</dbReference>
<dbReference type="RefSeq" id="WP_128499171.1">
    <property type="nucleotide sequence ID" value="NZ_RZNC01000004.1"/>
</dbReference>
<dbReference type="PROSITE" id="PS51257">
    <property type="entry name" value="PROKAR_LIPOPROTEIN"/>
    <property type="match status" value="1"/>
</dbReference>
<dbReference type="EMBL" id="RZNC01000004">
    <property type="protein sequence ID" value="RWZ59485.1"/>
    <property type="molecule type" value="Genomic_DNA"/>
</dbReference>
<sequence length="302" mass="32092">MTPRTRRFSLVSLAAVAAVTLSACASTGDLDGGDSGDDAIVVGSQDYYSNEIIAEIYAQALEQGGYTVERDLRIGQREVYVEEIENGSIDLFPEYTGPLLQYWVPDTTARLEDDVFTALTEAAPDGLRVLEQSAATDQDAYVVTREFADRYDLATIDDLAKVTEPLTLGGNSEGEDRPNGPKGLAATYGVDVSFTPIEDGGGPLTVKALQDGDIQLAIIYTADPSIEKNDLVALEDTKGLFLASHVVPIASDAIDDGAEEIIDAVSAALTPEGLVALNTESVDDEAPAASIAERWLEDNPLS</sequence>
<comment type="caution">
    <text evidence="3">The sequence shown here is derived from an EMBL/GenBank/DDBJ whole genome shotgun (WGS) entry which is preliminary data.</text>
</comment>
<evidence type="ECO:0000313" key="3">
    <source>
        <dbReference type="EMBL" id="RWZ59485.1"/>
    </source>
</evidence>
<feature type="domain" description="ABC-type glycine betaine transport system substrate-binding" evidence="2">
    <location>
        <begin position="39"/>
        <end position="297"/>
    </location>
</feature>
<proteinExistence type="predicted"/>
<keyword evidence="4" id="KW-1185">Reference proteome</keyword>
<dbReference type="GO" id="GO:0022857">
    <property type="term" value="F:transmembrane transporter activity"/>
    <property type="evidence" value="ECO:0007669"/>
    <property type="project" value="InterPro"/>
</dbReference>
<feature type="chain" id="PRO_5019139423" evidence="1">
    <location>
        <begin position="26"/>
        <end position="302"/>
    </location>
</feature>
<dbReference type="Proteomes" id="UP000288603">
    <property type="component" value="Unassembled WGS sequence"/>
</dbReference>
<evidence type="ECO:0000256" key="1">
    <source>
        <dbReference type="SAM" id="SignalP"/>
    </source>
</evidence>
<feature type="signal peptide" evidence="1">
    <location>
        <begin position="1"/>
        <end position="25"/>
    </location>
</feature>
<dbReference type="GO" id="GO:0043190">
    <property type="term" value="C:ATP-binding cassette (ABC) transporter complex"/>
    <property type="evidence" value="ECO:0007669"/>
    <property type="project" value="InterPro"/>
</dbReference>
<evidence type="ECO:0000259" key="2">
    <source>
        <dbReference type="Pfam" id="PF04069"/>
    </source>
</evidence>
<reference evidence="3 4" key="1">
    <citation type="submission" date="2018-12" db="EMBL/GenBank/DDBJ databases">
        <authorList>
            <person name="Li F."/>
        </authorList>
    </citation>
    <scope>NUCLEOTIDE SEQUENCE [LARGE SCALE GENOMIC DNA]</scope>
    <source>
        <strain evidence="3 4">8H24J-4-2</strain>
    </source>
</reference>
<dbReference type="InterPro" id="IPR007210">
    <property type="entry name" value="ABC_Gly_betaine_transp_sub-bd"/>
</dbReference>
<organism evidence="3 4">
    <name type="scientific">Labedella populi</name>
    <dbReference type="NCBI Taxonomy" id="2498850"/>
    <lineage>
        <taxon>Bacteria</taxon>
        <taxon>Bacillati</taxon>
        <taxon>Actinomycetota</taxon>
        <taxon>Actinomycetes</taxon>
        <taxon>Micrococcales</taxon>
        <taxon>Microbacteriaceae</taxon>
        <taxon>Labedella</taxon>
    </lineage>
</organism>
<protein>
    <submittedName>
        <fullName evidence="3">ABC transporter substrate-binding protein</fullName>
    </submittedName>
</protein>
<dbReference type="CDD" id="cd13606">
    <property type="entry name" value="PBP2_ProX_like"/>
    <property type="match status" value="1"/>
</dbReference>
<evidence type="ECO:0000313" key="4">
    <source>
        <dbReference type="Proteomes" id="UP000288603"/>
    </source>
</evidence>
<dbReference type="AlphaFoldDB" id="A0A444Q6F0"/>
<dbReference type="SUPFAM" id="SSF53850">
    <property type="entry name" value="Periplasmic binding protein-like II"/>
    <property type="match status" value="1"/>
</dbReference>